<evidence type="ECO:0000313" key="7">
    <source>
        <dbReference type="Proteomes" id="UP000487882"/>
    </source>
</evidence>
<dbReference type="PANTHER" id="PTHR30085:SF6">
    <property type="entry name" value="ABC TRANSPORTER GLUTAMINE-BINDING PROTEIN GLNH"/>
    <property type="match status" value="1"/>
</dbReference>
<dbReference type="Proteomes" id="UP000487882">
    <property type="component" value="Unassembled WGS sequence"/>
</dbReference>
<evidence type="ECO:0000256" key="1">
    <source>
        <dbReference type="ARBA" id="ARBA00010333"/>
    </source>
</evidence>
<evidence type="ECO:0000256" key="2">
    <source>
        <dbReference type="ARBA" id="ARBA00022448"/>
    </source>
</evidence>
<protein>
    <submittedName>
        <fullName evidence="6">Glutamate-binding protein</fullName>
    </submittedName>
</protein>
<dbReference type="Pfam" id="PF00497">
    <property type="entry name" value="SBP_bac_3"/>
    <property type="match status" value="1"/>
</dbReference>
<dbReference type="EMBL" id="WNLP01000008">
    <property type="protein sequence ID" value="MUH60223.1"/>
    <property type="molecule type" value="Genomic_DNA"/>
</dbReference>
<dbReference type="PANTHER" id="PTHR30085">
    <property type="entry name" value="AMINO ACID ABC TRANSPORTER PERMEASE"/>
    <property type="match status" value="1"/>
</dbReference>
<gene>
    <name evidence="6" type="ORF">GSD1FS_1586</name>
</gene>
<dbReference type="GO" id="GO:0006865">
    <property type="term" value="P:amino acid transport"/>
    <property type="evidence" value="ECO:0007669"/>
    <property type="project" value="TreeGrafter"/>
</dbReference>
<dbReference type="GO" id="GO:0005576">
    <property type="term" value="C:extracellular region"/>
    <property type="evidence" value="ECO:0007669"/>
    <property type="project" value="TreeGrafter"/>
</dbReference>
<proteinExistence type="inferred from homology"/>
<evidence type="ECO:0000256" key="4">
    <source>
        <dbReference type="SAM" id="SignalP"/>
    </source>
</evidence>
<dbReference type="InterPro" id="IPR051455">
    <property type="entry name" value="Bact_solute-bind_prot3"/>
</dbReference>
<feature type="signal peptide" evidence="4">
    <location>
        <begin position="1"/>
        <end position="22"/>
    </location>
</feature>
<dbReference type="AlphaFoldDB" id="A0A7K1J6D0"/>
<dbReference type="InterPro" id="IPR001638">
    <property type="entry name" value="Solute-binding_3/MltF_N"/>
</dbReference>
<accession>A0A7K1J6D0</accession>
<feature type="chain" id="PRO_5039343068" evidence="4">
    <location>
        <begin position="23"/>
        <end position="296"/>
    </location>
</feature>
<keyword evidence="2" id="KW-0813">Transport</keyword>
<dbReference type="GO" id="GO:0030288">
    <property type="term" value="C:outer membrane-bounded periplasmic space"/>
    <property type="evidence" value="ECO:0007669"/>
    <property type="project" value="TreeGrafter"/>
</dbReference>
<evidence type="ECO:0000256" key="3">
    <source>
        <dbReference type="ARBA" id="ARBA00022729"/>
    </source>
</evidence>
<feature type="domain" description="Solute-binding protein family 3/N-terminal" evidence="5">
    <location>
        <begin position="42"/>
        <end position="276"/>
    </location>
</feature>
<comment type="caution">
    <text evidence="6">The sequence shown here is derived from an EMBL/GenBank/DDBJ whole genome shotgun (WGS) entry which is preliminary data.</text>
</comment>
<dbReference type="SMART" id="SM00062">
    <property type="entry name" value="PBPb"/>
    <property type="match status" value="1"/>
</dbReference>
<dbReference type="RefSeq" id="WP_246166081.1">
    <property type="nucleotide sequence ID" value="NZ_WNLP01000008.1"/>
</dbReference>
<comment type="similarity">
    <text evidence="1">Belongs to the bacterial solute-binding protein 3 family.</text>
</comment>
<keyword evidence="7" id="KW-1185">Reference proteome</keyword>
<reference evidence="6 7" key="1">
    <citation type="submission" date="2019-09" db="EMBL/GenBank/DDBJ databases">
        <title>Bifidobacterium canis sp. nov., isolated from the digestive tract of German Shepherd dog puppy.</title>
        <authorList>
            <person name="Bunesova V."/>
        </authorList>
    </citation>
    <scope>NUCLEOTIDE SEQUENCE [LARGE SCALE GENOMIC DNA]</scope>
    <source>
        <strain evidence="6 7">GSD1FS</strain>
    </source>
</reference>
<dbReference type="Gene3D" id="3.40.190.10">
    <property type="entry name" value="Periplasmic binding protein-like II"/>
    <property type="match status" value="2"/>
</dbReference>
<organism evidence="6 7">
    <name type="scientific">Bifidobacterium canis</name>
    <dbReference type="NCBI Taxonomy" id="2610880"/>
    <lineage>
        <taxon>Bacteria</taxon>
        <taxon>Bacillati</taxon>
        <taxon>Actinomycetota</taxon>
        <taxon>Actinomycetes</taxon>
        <taxon>Bifidobacteriales</taxon>
        <taxon>Bifidobacteriaceae</taxon>
        <taxon>Bifidobacterium</taxon>
    </lineage>
</organism>
<name>A0A7K1J6D0_9BIFI</name>
<dbReference type="PROSITE" id="PS51257">
    <property type="entry name" value="PROKAR_LIPOPROTEIN"/>
    <property type="match status" value="1"/>
</dbReference>
<sequence>MRRHTTTLLASFCAVALSCSLAGCGTSVNVSAPGQAEGPIMSIGVPIDEPGIAWYHDGEYSGLAVDVATYVAKVLGYGSKQLYFHAQTADTRVQQVEQGTVDFTMINYSYDGGKDATAMKHTRSVDGTTLEVSGPYLVARNQLLVRADDAGKLTDLNDLDGKTVCTVQGDYAGEQLHADHPNIAMERRADFGQCTSSLMVGQSDAIAASRPVLAGLRKTGGEQYLHLQGKTYGIQAFGIAVKAGQSELVNLIDTALQQMVDDGSWDKMVDDMERDLGVDVSLQLNPVRVAKSHDVA</sequence>
<dbReference type="SUPFAM" id="SSF53850">
    <property type="entry name" value="Periplasmic binding protein-like II"/>
    <property type="match status" value="1"/>
</dbReference>
<evidence type="ECO:0000313" key="6">
    <source>
        <dbReference type="EMBL" id="MUH60223.1"/>
    </source>
</evidence>
<keyword evidence="3 4" id="KW-0732">Signal</keyword>
<evidence type="ECO:0000259" key="5">
    <source>
        <dbReference type="SMART" id="SM00062"/>
    </source>
</evidence>